<dbReference type="InterPro" id="IPR013783">
    <property type="entry name" value="Ig-like_fold"/>
</dbReference>
<dbReference type="PANTHER" id="PTHR15343:SF0">
    <property type="entry name" value="T-CELL ANTIGEN CD7"/>
    <property type="match status" value="1"/>
</dbReference>
<dbReference type="GO" id="GO:0002250">
    <property type="term" value="P:adaptive immune response"/>
    <property type="evidence" value="ECO:0007669"/>
    <property type="project" value="InterPro"/>
</dbReference>
<evidence type="ECO:0000313" key="4">
    <source>
        <dbReference type="Proteomes" id="UP001497482"/>
    </source>
</evidence>
<reference evidence="3 4" key="1">
    <citation type="submission" date="2024-04" db="EMBL/GenBank/DDBJ databases">
        <authorList>
            <person name="Waldvogel A.-M."/>
            <person name="Schoenle A."/>
        </authorList>
    </citation>
    <scope>NUCLEOTIDE SEQUENCE [LARGE SCALE GENOMIC DNA]</scope>
</reference>
<keyword evidence="1" id="KW-1133">Transmembrane helix</keyword>
<dbReference type="InterPro" id="IPR036179">
    <property type="entry name" value="Ig-like_dom_sf"/>
</dbReference>
<evidence type="ECO:0000313" key="3">
    <source>
        <dbReference type="EMBL" id="CAL1588457.1"/>
    </source>
</evidence>
<keyword evidence="1" id="KW-0812">Transmembrane</keyword>
<proteinExistence type="predicted"/>
<dbReference type="GO" id="GO:0016020">
    <property type="term" value="C:membrane"/>
    <property type="evidence" value="ECO:0007669"/>
    <property type="project" value="InterPro"/>
</dbReference>
<keyword evidence="1" id="KW-0472">Membrane</keyword>
<dbReference type="InterPro" id="IPR039090">
    <property type="entry name" value="CD7"/>
</dbReference>
<feature type="transmembrane region" description="Helical" evidence="1">
    <location>
        <begin position="140"/>
        <end position="161"/>
    </location>
</feature>
<evidence type="ECO:0008006" key="5">
    <source>
        <dbReference type="Google" id="ProtNLM"/>
    </source>
</evidence>
<protein>
    <recommendedName>
        <fullName evidence="5">Immunoglobulin V-set domain-containing protein</fullName>
    </recommendedName>
</protein>
<dbReference type="GO" id="GO:0038023">
    <property type="term" value="F:signaling receptor activity"/>
    <property type="evidence" value="ECO:0007669"/>
    <property type="project" value="InterPro"/>
</dbReference>
<dbReference type="EMBL" id="OZ035840">
    <property type="protein sequence ID" value="CAL1588457.1"/>
    <property type="molecule type" value="Genomic_DNA"/>
</dbReference>
<organism evidence="3 4">
    <name type="scientific">Knipowitschia caucasica</name>
    <name type="common">Caucasian dwarf goby</name>
    <name type="synonym">Pomatoschistus caucasicus</name>
    <dbReference type="NCBI Taxonomy" id="637954"/>
    <lineage>
        <taxon>Eukaryota</taxon>
        <taxon>Metazoa</taxon>
        <taxon>Chordata</taxon>
        <taxon>Craniata</taxon>
        <taxon>Vertebrata</taxon>
        <taxon>Euteleostomi</taxon>
        <taxon>Actinopterygii</taxon>
        <taxon>Neopterygii</taxon>
        <taxon>Teleostei</taxon>
        <taxon>Neoteleostei</taxon>
        <taxon>Acanthomorphata</taxon>
        <taxon>Gobiaria</taxon>
        <taxon>Gobiiformes</taxon>
        <taxon>Gobioidei</taxon>
        <taxon>Gobiidae</taxon>
        <taxon>Gobiinae</taxon>
        <taxon>Knipowitschia</taxon>
    </lineage>
</organism>
<keyword evidence="4" id="KW-1185">Reference proteome</keyword>
<name>A0AAV2KK48_KNICA</name>
<dbReference type="Gene3D" id="2.60.40.10">
    <property type="entry name" value="Immunoglobulins"/>
    <property type="match status" value="1"/>
</dbReference>
<accession>A0AAV2KK48</accession>
<gene>
    <name evidence="3" type="ORF">KC01_LOCUS18252</name>
</gene>
<dbReference type="Proteomes" id="UP001497482">
    <property type="component" value="Chromosome 18"/>
</dbReference>
<sequence>MEMVGFLLFSQICKVCAEVLFWRVGESQSVELSCPITAQSPDLHLYHCSGHSQSTLLSLRQGTPPTVSPRHRGRLWLDGGLHSARVNATLLHLEPSDTGLYVWEMTENNSSKRLIYEQKIFLLVESAEAMCPCSSLYPTVLYTISAAAGLFLLIVFSLALAKCAKSNHQGPLPPAPIYVEMSRKEQTMSQNIPEKPSHLEEARFPVYANPSYGQAQEHHYASPRLLKMQG</sequence>
<evidence type="ECO:0000256" key="1">
    <source>
        <dbReference type="SAM" id="Phobius"/>
    </source>
</evidence>
<feature type="chain" id="PRO_5043382510" description="Immunoglobulin V-set domain-containing protein" evidence="2">
    <location>
        <begin position="18"/>
        <end position="230"/>
    </location>
</feature>
<keyword evidence="2" id="KW-0732">Signal</keyword>
<evidence type="ECO:0000256" key="2">
    <source>
        <dbReference type="SAM" id="SignalP"/>
    </source>
</evidence>
<feature type="signal peptide" evidence="2">
    <location>
        <begin position="1"/>
        <end position="17"/>
    </location>
</feature>
<dbReference type="AlphaFoldDB" id="A0AAV2KK48"/>
<dbReference type="SUPFAM" id="SSF48726">
    <property type="entry name" value="Immunoglobulin"/>
    <property type="match status" value="1"/>
</dbReference>
<dbReference type="PANTHER" id="PTHR15343">
    <property type="entry name" value="CD7"/>
    <property type="match status" value="1"/>
</dbReference>